<dbReference type="Gene3D" id="3.50.7.10">
    <property type="entry name" value="GroEL"/>
    <property type="match status" value="1"/>
</dbReference>
<evidence type="ECO:0000256" key="7">
    <source>
        <dbReference type="ARBA" id="ARBA00032221"/>
    </source>
</evidence>
<protein>
    <recommendedName>
        <fullName evidence="7">CCT-eta</fullName>
    </recommendedName>
</protein>
<evidence type="ECO:0000256" key="5">
    <source>
        <dbReference type="ARBA" id="ARBA00022840"/>
    </source>
</evidence>
<dbReference type="FunFam" id="1.10.560.10:FF:000017">
    <property type="entry name" value="T-complex protein 1 subunit eta"/>
    <property type="match status" value="1"/>
</dbReference>
<evidence type="ECO:0000256" key="2">
    <source>
        <dbReference type="ARBA" id="ARBA00008020"/>
    </source>
</evidence>
<dbReference type="PANTHER" id="PTHR11353">
    <property type="entry name" value="CHAPERONIN"/>
    <property type="match status" value="1"/>
</dbReference>
<dbReference type="OrthoDB" id="1935484at2759"/>
<dbReference type="Proteomes" id="UP000078046">
    <property type="component" value="Unassembled WGS sequence"/>
</dbReference>
<dbReference type="Gene3D" id="1.10.560.10">
    <property type="entry name" value="GroEL-like equatorial domain"/>
    <property type="match status" value="1"/>
</dbReference>
<dbReference type="PRINTS" id="PR00304">
    <property type="entry name" value="TCOMPLEXTCP1"/>
</dbReference>
<keyword evidence="4 8" id="KW-0547">Nucleotide-binding</keyword>
<dbReference type="InterPro" id="IPR027409">
    <property type="entry name" value="GroEL-like_apical_dom_sf"/>
</dbReference>
<dbReference type="SUPFAM" id="SSF48592">
    <property type="entry name" value="GroEL equatorial domain-like"/>
    <property type="match status" value="1"/>
</dbReference>
<dbReference type="AlphaFoldDB" id="A0A177AVF7"/>
<evidence type="ECO:0000256" key="6">
    <source>
        <dbReference type="ARBA" id="ARBA00023186"/>
    </source>
</evidence>
<evidence type="ECO:0000256" key="3">
    <source>
        <dbReference type="ARBA" id="ARBA00022490"/>
    </source>
</evidence>
<dbReference type="FunFam" id="3.50.7.10:FF:000006">
    <property type="entry name" value="T-complex protein 1 subunit eta"/>
    <property type="match status" value="1"/>
</dbReference>
<evidence type="ECO:0000256" key="8">
    <source>
        <dbReference type="RuleBase" id="RU004187"/>
    </source>
</evidence>
<dbReference type="Gene3D" id="3.30.260.10">
    <property type="entry name" value="TCP-1-like chaperonin intermediate domain"/>
    <property type="match status" value="1"/>
</dbReference>
<dbReference type="SUPFAM" id="SSF52029">
    <property type="entry name" value="GroEL apical domain-like"/>
    <property type="match status" value="1"/>
</dbReference>
<evidence type="ECO:0000256" key="4">
    <source>
        <dbReference type="ARBA" id="ARBA00022741"/>
    </source>
</evidence>
<dbReference type="Pfam" id="PF00118">
    <property type="entry name" value="Cpn60_TCP1"/>
    <property type="match status" value="1"/>
</dbReference>
<evidence type="ECO:0000256" key="1">
    <source>
        <dbReference type="ARBA" id="ARBA00004496"/>
    </source>
</evidence>
<name>A0A177AVF7_9BILA</name>
<dbReference type="GO" id="GO:0005524">
    <property type="term" value="F:ATP binding"/>
    <property type="evidence" value="ECO:0007669"/>
    <property type="project" value="UniProtKB-KW"/>
</dbReference>
<evidence type="ECO:0000313" key="9">
    <source>
        <dbReference type="EMBL" id="OAF65401.1"/>
    </source>
</evidence>
<dbReference type="EMBL" id="LWCA01001312">
    <property type="protein sequence ID" value="OAF65401.1"/>
    <property type="molecule type" value="Genomic_DNA"/>
</dbReference>
<keyword evidence="3" id="KW-0963">Cytoplasm</keyword>
<reference evidence="9 10" key="1">
    <citation type="submission" date="2016-04" db="EMBL/GenBank/DDBJ databases">
        <title>The genome of Intoshia linei affirms orthonectids as highly simplified spiralians.</title>
        <authorList>
            <person name="Mikhailov K.V."/>
            <person name="Slusarev G.S."/>
            <person name="Nikitin M.A."/>
            <person name="Logacheva M.D."/>
            <person name="Penin A."/>
            <person name="Aleoshin V."/>
            <person name="Panchin Y.V."/>
        </authorList>
    </citation>
    <scope>NUCLEOTIDE SEQUENCE [LARGE SCALE GENOMIC DNA]</scope>
    <source>
        <strain evidence="9">Intl2013</strain>
        <tissue evidence="9">Whole animal</tissue>
    </source>
</reference>
<proteinExistence type="inferred from homology"/>
<comment type="similarity">
    <text evidence="2 8">Belongs to the TCP-1 chaperonin family.</text>
</comment>
<dbReference type="InterPro" id="IPR027413">
    <property type="entry name" value="GROEL-like_equatorial_sf"/>
</dbReference>
<dbReference type="InterPro" id="IPR002423">
    <property type="entry name" value="Cpn60/GroEL/TCP-1"/>
</dbReference>
<keyword evidence="5 8" id="KW-0067">ATP-binding</keyword>
<dbReference type="GO" id="GO:0005832">
    <property type="term" value="C:chaperonin-containing T-complex"/>
    <property type="evidence" value="ECO:0007669"/>
    <property type="project" value="UniProtKB-ARBA"/>
</dbReference>
<dbReference type="InterPro" id="IPR017998">
    <property type="entry name" value="Chaperone_TCP-1"/>
</dbReference>
<dbReference type="SUPFAM" id="SSF54849">
    <property type="entry name" value="GroEL-intermediate domain like"/>
    <property type="match status" value="1"/>
</dbReference>
<evidence type="ECO:0000313" key="10">
    <source>
        <dbReference type="Proteomes" id="UP000078046"/>
    </source>
</evidence>
<keyword evidence="10" id="KW-1185">Reference proteome</keyword>
<gene>
    <name evidence="9" type="ORF">A3Q56_06893</name>
</gene>
<dbReference type="GO" id="GO:0140662">
    <property type="term" value="F:ATP-dependent protein folding chaperone"/>
    <property type="evidence" value="ECO:0007669"/>
    <property type="project" value="InterPro"/>
</dbReference>
<dbReference type="InterPro" id="IPR027410">
    <property type="entry name" value="TCP-1-like_intermed_sf"/>
</dbReference>
<accession>A0A177AVF7</accession>
<sequence>MQSKKYENPKIALLNIELELKSERANAEVRVDNTKDYQAIVDAEWKILYDKMEICHKAGVNIVLSKLPIGDVATQYFADRNMFCAGRVTDEDMMRTQSACGGAILTSISNGIKEIQMGKCALFEEKQVGSERFNFFTGCSDAHSATIIMRGGTEQFIDESVRSMHDSIMVVCRTSEFETIVAGGGATEMHLSSQVRETANTVSDKTQLIMLAWAKALEIIPRQLIINSGFEPSYILNKLRYKHNTDKKDGKYFGVDVKNGMIANNYDAFVWEPSLIKENVISAATEVACMILSVDQTIRHPKSQSA</sequence>
<keyword evidence="6 8" id="KW-0143">Chaperone</keyword>
<organism evidence="9 10">
    <name type="scientific">Intoshia linei</name>
    <dbReference type="NCBI Taxonomy" id="1819745"/>
    <lineage>
        <taxon>Eukaryota</taxon>
        <taxon>Metazoa</taxon>
        <taxon>Spiralia</taxon>
        <taxon>Lophotrochozoa</taxon>
        <taxon>Mesozoa</taxon>
        <taxon>Orthonectida</taxon>
        <taxon>Rhopaluridae</taxon>
        <taxon>Intoshia</taxon>
    </lineage>
</organism>
<comment type="caution">
    <text evidence="9">The sequence shown here is derived from an EMBL/GenBank/DDBJ whole genome shotgun (WGS) entry which is preliminary data.</text>
</comment>
<comment type="subcellular location">
    <subcellularLocation>
        <location evidence="1">Cytoplasm</location>
    </subcellularLocation>
</comment>